<keyword evidence="3" id="KW-1185">Reference proteome</keyword>
<evidence type="ECO:0000313" key="2">
    <source>
        <dbReference type="EnsemblMetazoa" id="AMEM013150-PA"/>
    </source>
</evidence>
<protein>
    <submittedName>
        <fullName evidence="2">Uncharacterized protein</fullName>
    </submittedName>
</protein>
<evidence type="ECO:0000256" key="1">
    <source>
        <dbReference type="SAM" id="MobiDB-lite"/>
    </source>
</evidence>
<name>A0A182VDJ8_ANOME</name>
<evidence type="ECO:0000313" key="3">
    <source>
        <dbReference type="Proteomes" id="UP000075903"/>
    </source>
</evidence>
<sequence>MAMSGASFVPIHATTLYGSSGWKEAAVVLRKIIRAPDKERETQAHPVATVPVDKGKTPLAVHSAQTRIRIEFWRGNEKKTKSSICSPFLWNVIHRCTRIVSSSGTDSGSGIAFYQQNSPNSAPAG</sequence>
<dbReference type="EnsemblMetazoa" id="AMEM013150-RA">
    <property type="protein sequence ID" value="AMEM013150-PA"/>
    <property type="gene ID" value="AMEM013150"/>
</dbReference>
<dbReference type="Proteomes" id="UP000075903">
    <property type="component" value="Unassembled WGS sequence"/>
</dbReference>
<proteinExistence type="predicted"/>
<accession>A0A182VDJ8</accession>
<dbReference type="AlphaFoldDB" id="A0A182VDJ8"/>
<organism evidence="2 3">
    <name type="scientific">Anopheles merus</name>
    <name type="common">Mosquito</name>
    <dbReference type="NCBI Taxonomy" id="30066"/>
    <lineage>
        <taxon>Eukaryota</taxon>
        <taxon>Metazoa</taxon>
        <taxon>Ecdysozoa</taxon>
        <taxon>Arthropoda</taxon>
        <taxon>Hexapoda</taxon>
        <taxon>Insecta</taxon>
        <taxon>Pterygota</taxon>
        <taxon>Neoptera</taxon>
        <taxon>Endopterygota</taxon>
        <taxon>Diptera</taxon>
        <taxon>Nematocera</taxon>
        <taxon>Culicoidea</taxon>
        <taxon>Culicidae</taxon>
        <taxon>Anophelinae</taxon>
        <taxon>Anopheles</taxon>
    </lineage>
</organism>
<reference evidence="2" key="1">
    <citation type="submission" date="2020-05" db="UniProtKB">
        <authorList>
            <consortium name="EnsemblMetazoa"/>
        </authorList>
    </citation>
    <scope>IDENTIFICATION</scope>
    <source>
        <strain evidence="2">MAF</strain>
    </source>
</reference>
<feature type="region of interest" description="Disordered" evidence="1">
    <location>
        <begin position="102"/>
        <end position="125"/>
    </location>
</feature>
<dbReference type="VEuPathDB" id="VectorBase:AMEM013150"/>